<name>A0A4U8UDT3_9HELI</name>
<evidence type="ECO:0000313" key="4">
    <source>
        <dbReference type="EMBL" id="TLE14459.1"/>
    </source>
</evidence>
<feature type="transmembrane region" description="Helical" evidence="2">
    <location>
        <begin position="388"/>
        <end position="410"/>
    </location>
</feature>
<dbReference type="PANTHER" id="PTHR37813">
    <property type="entry name" value="FELS-2 PROPHAGE PROTEIN"/>
    <property type="match status" value="1"/>
</dbReference>
<comment type="caution">
    <text evidence="4">The sequence shown here is derived from an EMBL/GenBank/DDBJ whole genome shotgun (WGS) entry which is preliminary data.</text>
</comment>
<dbReference type="Proteomes" id="UP000029920">
    <property type="component" value="Unassembled WGS sequence"/>
</dbReference>
<dbReference type="InterPro" id="IPR010090">
    <property type="entry name" value="Phage_tape_meas"/>
</dbReference>
<keyword evidence="2" id="KW-0812">Transmembrane</keyword>
<evidence type="ECO:0000259" key="3">
    <source>
        <dbReference type="Pfam" id="PF10145"/>
    </source>
</evidence>
<feature type="transmembrane region" description="Helical" evidence="2">
    <location>
        <begin position="430"/>
        <end position="459"/>
    </location>
</feature>
<organism evidence="4 5">
    <name type="scientific">Helicobacter apodemus</name>
    <dbReference type="NCBI Taxonomy" id="135569"/>
    <lineage>
        <taxon>Bacteria</taxon>
        <taxon>Pseudomonadati</taxon>
        <taxon>Campylobacterota</taxon>
        <taxon>Epsilonproteobacteria</taxon>
        <taxon>Campylobacterales</taxon>
        <taxon>Helicobacteraceae</taxon>
        <taxon>Helicobacter</taxon>
    </lineage>
</organism>
<keyword evidence="5" id="KW-1185">Reference proteome</keyword>
<keyword evidence="2" id="KW-0472">Membrane</keyword>
<evidence type="ECO:0000256" key="1">
    <source>
        <dbReference type="ARBA" id="ARBA00022612"/>
    </source>
</evidence>
<protein>
    <submittedName>
        <fullName evidence="4">Phage tail tape measure protein</fullName>
    </submittedName>
</protein>
<proteinExistence type="predicted"/>
<feature type="transmembrane region" description="Helical" evidence="2">
    <location>
        <begin position="479"/>
        <end position="500"/>
    </location>
</feature>
<evidence type="ECO:0000256" key="2">
    <source>
        <dbReference type="SAM" id="Phobius"/>
    </source>
</evidence>
<dbReference type="PANTHER" id="PTHR37813:SF1">
    <property type="entry name" value="FELS-2 PROPHAGE PROTEIN"/>
    <property type="match status" value="1"/>
</dbReference>
<sequence length="665" mass="71230">MQNLGVGISIQTIFNDKGIKLAQSSLSSLKSVTSSTFKSTITPKTNITPLNTIKTTLDSIKAKIKGLNSEEVRIKAKANMDSFKSSIMEKVALGAGIVMPIKAAINFESAMADVNKVVDFDSQKELQSFSAEIRNLSKTIPLVPTELAKITASGGALGVAKEKLMDFTTLVAKMSTAFDMDAEQAGDTMAKIMNVYGLGLKEMEGLGDAMNHISDNSAAKAKDIAEVLGRIGGTANVMGLSAQNAAALGSAFLAMGKAPEVAGTAINSFFTKLLAPEEQTAGFKKALEQIGLSAEELKDSIQKDPQKGIEDFLQTLTKVEKADQMGILSNLFGANFGDDMALLVKGIDNYKKAVNLANTKDNIGSLQREFETRSATTENALILLKSSLINVGISIGNVVLPSLNALISIIRPITDGISNFASRFPTLTKVIVGSAVGIGTLLIIVPTFMFALSAMTLGLGKAVLGFKALSTAVLFLSRAFLFNPIGLALTAIAGVGFLIYKHWTPLKEVFSNVVNSIQESFSRVWNYLKSVFSWNPLGLIASAFTPINDFFQELLGGWIARFKTAVSIIGETLSSIKGFFGFGESTLKSSLEEKKIETLQVSPLTPSSTQNNISVAFTGGIQVQTTDGKIPENSQLQRDIQREVEMALKKAKQSERDRSFSDLDF</sequence>
<feature type="domain" description="Phage tail tape measure protein" evidence="3">
    <location>
        <begin position="131"/>
        <end position="333"/>
    </location>
</feature>
<dbReference type="AlphaFoldDB" id="A0A4U8UDT3"/>
<keyword evidence="1" id="KW-1188">Viral release from host cell</keyword>
<keyword evidence="2" id="KW-1133">Transmembrane helix</keyword>
<reference evidence="4 5" key="1">
    <citation type="journal article" date="2014" name="Genome Announc.">
        <title>Draft genome sequences of eight enterohepatic helicobacter species isolated from both laboratory and wild rodents.</title>
        <authorList>
            <person name="Sheh A."/>
            <person name="Shen Z."/>
            <person name="Fox J.G."/>
        </authorList>
    </citation>
    <scope>NUCLEOTIDE SEQUENCE [LARGE SCALE GENOMIC DNA]</scope>
    <source>
        <strain evidence="4 5">MIT-03-7007</strain>
    </source>
</reference>
<dbReference type="EMBL" id="JRPC02000024">
    <property type="protein sequence ID" value="TLE14459.1"/>
    <property type="molecule type" value="Genomic_DNA"/>
</dbReference>
<gene>
    <name evidence="4" type="ORF">LS72_008630</name>
</gene>
<dbReference type="RefSeq" id="WP_052087259.1">
    <property type="nucleotide sequence ID" value="NZ_JRPC02000024.1"/>
</dbReference>
<evidence type="ECO:0000313" key="5">
    <source>
        <dbReference type="Proteomes" id="UP000029920"/>
    </source>
</evidence>
<accession>A0A4U8UDT3</accession>
<dbReference type="Pfam" id="PF10145">
    <property type="entry name" value="PhageMin_Tail"/>
    <property type="match status" value="1"/>
</dbReference>
<dbReference type="NCBIfam" id="TIGR01760">
    <property type="entry name" value="tape_meas_TP901"/>
    <property type="match status" value="1"/>
</dbReference>